<dbReference type="RefSeq" id="WP_252673144.1">
    <property type="nucleotide sequence ID" value="NZ_CP099547.1"/>
</dbReference>
<dbReference type="Proteomes" id="UP001056109">
    <property type="component" value="Chromosome"/>
</dbReference>
<evidence type="ECO:0000313" key="1">
    <source>
        <dbReference type="EMBL" id="USR79270.1"/>
    </source>
</evidence>
<sequence>MLMLENRRVWTITRTEGSALHANTVAICSSESALANDSPVKDICSYHREQGCE</sequence>
<evidence type="ECO:0000313" key="2">
    <source>
        <dbReference type="Proteomes" id="UP001056109"/>
    </source>
</evidence>
<keyword evidence="2" id="KW-1185">Reference proteome</keyword>
<gene>
    <name evidence="1" type="ORF">NG665_07790</name>
</gene>
<proteinExistence type="predicted"/>
<organism evidence="1 2">
    <name type="scientific">Arcanobacterium pinnipediorum</name>
    <dbReference type="NCBI Taxonomy" id="1503041"/>
    <lineage>
        <taxon>Bacteria</taxon>
        <taxon>Bacillati</taxon>
        <taxon>Actinomycetota</taxon>
        <taxon>Actinomycetes</taxon>
        <taxon>Actinomycetales</taxon>
        <taxon>Actinomycetaceae</taxon>
        <taxon>Arcanobacterium</taxon>
    </lineage>
</organism>
<protein>
    <submittedName>
        <fullName evidence="1">Uncharacterized protein</fullName>
    </submittedName>
</protein>
<reference evidence="1" key="1">
    <citation type="submission" date="2022-06" db="EMBL/GenBank/DDBJ databases">
        <title>Complete Genome Sequence of Arcanobacterium pinnipediorum strain DSM 28752 isolated from a harbour seal.</title>
        <authorList>
            <person name="Borowiak M."/>
            <person name="Kreitlow A."/>
            <person name="Alssahen M."/>
            <person name="Malorny B."/>
            <person name="Laemmler C."/>
            <person name="Prenger-Berninghoff E."/>
            <person name="Siebert U."/>
            <person name="Ploetz M."/>
            <person name="Abdulmawjood A."/>
        </authorList>
    </citation>
    <scope>NUCLEOTIDE SEQUENCE</scope>
    <source>
        <strain evidence="1">DSM 28752</strain>
    </source>
</reference>
<dbReference type="EMBL" id="CP099547">
    <property type="protein sequence ID" value="USR79270.1"/>
    <property type="molecule type" value="Genomic_DNA"/>
</dbReference>
<accession>A0ABY5AGZ0</accession>
<name>A0ABY5AGZ0_9ACTO</name>